<keyword evidence="3" id="KW-0677">Repeat</keyword>
<comment type="similarity">
    <text evidence="1">Belongs to the mitochondrial carrier (TC 2.A.29) family.</text>
</comment>
<feature type="repeat" description="TPR" evidence="6">
    <location>
        <begin position="373"/>
        <end position="406"/>
    </location>
</feature>
<dbReference type="GO" id="GO:1990575">
    <property type="term" value="P:mitochondrial L-ornithine transmembrane transport"/>
    <property type="evidence" value="ECO:0007669"/>
    <property type="project" value="TreeGrafter"/>
</dbReference>
<keyword evidence="4 9" id="KW-1133">Transmembrane helix</keyword>
<dbReference type="InterPro" id="IPR019734">
    <property type="entry name" value="TPR_rpt"/>
</dbReference>
<dbReference type="PROSITE" id="PS50005">
    <property type="entry name" value="TPR"/>
    <property type="match status" value="4"/>
</dbReference>
<keyword evidence="2" id="KW-0813">Transport</keyword>
<dbReference type="EMBL" id="CAJJDO010000039">
    <property type="protein sequence ID" value="CAD8163538.1"/>
    <property type="molecule type" value="Genomic_DNA"/>
</dbReference>
<evidence type="ECO:0000256" key="4">
    <source>
        <dbReference type="ARBA" id="ARBA00022989"/>
    </source>
</evidence>
<feature type="compositionally biased region" description="Pro residues" evidence="8">
    <location>
        <begin position="896"/>
        <end position="906"/>
    </location>
</feature>
<dbReference type="PANTHER" id="PTHR45624">
    <property type="entry name" value="MITOCHONDRIAL BASIC AMINO ACIDS TRANSPORTER-RELATED"/>
    <property type="match status" value="1"/>
</dbReference>
<gene>
    <name evidence="10" type="ORF">PPENT_87.1.T0390271</name>
</gene>
<feature type="coiled-coil region" evidence="7">
    <location>
        <begin position="129"/>
        <end position="159"/>
    </location>
</feature>
<organism evidence="10 11">
    <name type="scientific">Paramecium pentaurelia</name>
    <dbReference type="NCBI Taxonomy" id="43138"/>
    <lineage>
        <taxon>Eukaryota</taxon>
        <taxon>Sar</taxon>
        <taxon>Alveolata</taxon>
        <taxon>Ciliophora</taxon>
        <taxon>Intramacronucleata</taxon>
        <taxon>Oligohymenophorea</taxon>
        <taxon>Peniculida</taxon>
        <taxon>Parameciidae</taxon>
        <taxon>Paramecium</taxon>
    </lineage>
</organism>
<evidence type="ECO:0000256" key="7">
    <source>
        <dbReference type="SAM" id="Coils"/>
    </source>
</evidence>
<dbReference type="PROSITE" id="PS50920">
    <property type="entry name" value="SOLCAR"/>
    <property type="match status" value="3"/>
</dbReference>
<evidence type="ECO:0000256" key="1">
    <source>
        <dbReference type="ARBA" id="ARBA00006375"/>
    </source>
</evidence>
<dbReference type="GO" id="GO:0016020">
    <property type="term" value="C:membrane"/>
    <property type="evidence" value="ECO:0007669"/>
    <property type="project" value="UniProtKB-UniRule"/>
</dbReference>
<feature type="transmembrane region" description="Helical" evidence="9">
    <location>
        <begin position="1245"/>
        <end position="1268"/>
    </location>
</feature>
<feature type="repeat" description="TPR" evidence="6">
    <location>
        <begin position="259"/>
        <end position="292"/>
    </location>
</feature>
<keyword evidence="5 9" id="KW-0472">Membrane</keyword>
<feature type="region of interest" description="Disordered" evidence="8">
    <location>
        <begin position="866"/>
        <end position="979"/>
    </location>
</feature>
<evidence type="ECO:0000256" key="8">
    <source>
        <dbReference type="SAM" id="MobiDB-lite"/>
    </source>
</evidence>
<dbReference type="Pfam" id="PF13174">
    <property type="entry name" value="TPR_6"/>
    <property type="match status" value="1"/>
</dbReference>
<evidence type="ECO:0000313" key="10">
    <source>
        <dbReference type="EMBL" id="CAD8163538.1"/>
    </source>
</evidence>
<keyword evidence="7" id="KW-0175">Coiled coil</keyword>
<keyword evidence="11" id="KW-1185">Reference proteome</keyword>
<dbReference type="Pfam" id="PF13432">
    <property type="entry name" value="TPR_16"/>
    <property type="match status" value="1"/>
</dbReference>
<feature type="repeat" description="Solcar" evidence="5">
    <location>
        <begin position="1062"/>
        <end position="1145"/>
    </location>
</feature>
<feature type="repeat" description="TPR" evidence="6">
    <location>
        <begin position="162"/>
        <end position="195"/>
    </location>
</feature>
<comment type="caution">
    <text evidence="10">The sequence shown here is derived from an EMBL/GenBank/DDBJ whole genome shotgun (WGS) entry which is preliminary data.</text>
</comment>
<protein>
    <recommendedName>
        <fullName evidence="12">Tetratricopeptide repeat protein</fullName>
    </recommendedName>
</protein>
<dbReference type="InterPro" id="IPR050567">
    <property type="entry name" value="Mitochondrial_Carrier"/>
</dbReference>
<dbReference type="Pfam" id="PF13181">
    <property type="entry name" value="TPR_8"/>
    <property type="match status" value="1"/>
</dbReference>
<dbReference type="Pfam" id="PF00153">
    <property type="entry name" value="Mito_carr"/>
    <property type="match status" value="3"/>
</dbReference>
<proteinExistence type="inferred from homology"/>
<dbReference type="SMART" id="SM00028">
    <property type="entry name" value="TPR"/>
    <property type="match status" value="8"/>
</dbReference>
<accession>A0A8S1UF48</accession>
<feature type="compositionally biased region" description="Pro residues" evidence="8">
    <location>
        <begin position="914"/>
        <end position="937"/>
    </location>
</feature>
<sequence length="1348" mass="155506">MSDPFELAQDALEAQDFKKAIEISTEQAILDKDYEYFYRKLIGQSLLGDYLLKSQTQKDLKLSNQAHEELLKSWTLKKEGNEEALLYLADVEFQLGMYEQAKAHYLELSVLVQKESIQQANLSACYTGLADCEMKMNKFEEAIKQYQNVIDRKDKQENQDYGQIYRKRASCFYNISDYKRAEADIKQALLINPKMVQLYALQSRIFEAQNKYKEAEEFLNKVHTECLNDPVILDAKGKIYLHQLKYSDAEKIFSQIKSVEGQLGLAQSYLKQKKYDLAITQYQDIIKVNPQNLGALNNLGICYLENQKLDEAKQMFERVKALNPNDMIAISNLADIEFKLAQQNKDGKYEDHIKETIRLCEIVTKSPDPFERAVSFNRLGACYQIQKKYKEAEEAFIKSIAAEPRFVLAWANKAQVELLLDKPGESLASLKKSEELLKDDFSKRNLSDANINFIQQGLKKIVSLQENFGKAADEIKAKMDAMLKRPNVLAGHKNITKEYEELEKQRIEMLKKQYEKIQTNQGKSEGDDKDYEALQQQIEQLKKKIESQSKEIDEIEKKQKEQAKRTAALEQRVDKMRDTLRAAGVYEQGKIKAWMNENRSKEEGKYAKAFYWTLLNYIDSYRAASTGILQTNVEHAEIDNKVSTGVTLAKKALEVGSSLCESLPLVGSIFKVIDGAIDYCYSEYKQKKFEDKVNSINKIIMENHTANTQEDLSQVITKAAIEIAKKKSSAKVFIQLQFELENPKPPGMIDKITGFFTSKINQIREYALGKQIELYDSVGGGEALKDVILCLAHLQKNFADVIKKSETILLDVQIEQIVTEKIQTLLKDVKEVPQTLDPIMEDDWEVPEQTPEQIKYLQEEKAKKEQLKQEAEKKKQQEIDEQQKKQQQQQQQAAQQPPPQQPPQQPPTQQQASQPPPQQQAQQPPPQQQTKQPPPQQTPAQQQPQQNNQIQQEEEENVQVQQQNKPIEVGNQDQPKKQTEEEVVVAVQFTDRTTIIKLINYINQIHNYQAYYIFSAYLYSNNFSNDQNKQIIRVADYQQFNQKPQIRILYRVFFILQMDQWNDILQDTFAGSIGGVTFVLSAHPFDTIKVRMQMFSENTSILKTAYKIFKYEGPFAFYKGVISPLIFSFPVSVTLFACYEQYMRYFQVDRDSYQLMHWGVGGAYAGFIQSFATSPSELFKIVFQMQISEQERKSVLRCIFEFVNKEGIAAVFKGINSTIFRDIPQYTTFFITFESTKQYLQSEKGYLTIIDQFIAGITAGLVCICFSYPQDMVKTKIQYEILESKQNRKYKGIDGGISMCIKEIYKSAGFKGFWQGFNSCAIYYMVACSAQLVGYEQGRMFWDTYVKN</sequence>
<keyword evidence="6" id="KW-0802">TPR repeat</keyword>
<keyword evidence="5 9" id="KW-0812">Transmembrane</keyword>
<feature type="repeat" description="Solcar" evidence="5">
    <location>
        <begin position="1247"/>
        <end position="1341"/>
    </location>
</feature>
<dbReference type="Proteomes" id="UP000689195">
    <property type="component" value="Unassembled WGS sequence"/>
</dbReference>
<dbReference type="InterPro" id="IPR018108">
    <property type="entry name" value="MCP_transmembrane"/>
</dbReference>
<reference evidence="10" key="1">
    <citation type="submission" date="2021-01" db="EMBL/GenBank/DDBJ databases">
        <authorList>
            <consortium name="Genoscope - CEA"/>
            <person name="William W."/>
        </authorList>
    </citation>
    <scope>NUCLEOTIDE SEQUENCE</scope>
</reference>
<feature type="compositionally biased region" description="Low complexity" evidence="8">
    <location>
        <begin position="885"/>
        <end position="895"/>
    </location>
</feature>
<feature type="repeat" description="Solcar" evidence="5">
    <location>
        <begin position="1153"/>
        <end position="1239"/>
    </location>
</feature>
<dbReference type="PANTHER" id="PTHR45624:SF12">
    <property type="entry name" value="MITOCHONDRIAL ORNITHINE TRANSPORTER 1"/>
    <property type="match status" value="1"/>
</dbReference>
<feature type="compositionally biased region" description="Low complexity" evidence="8">
    <location>
        <begin position="938"/>
        <end position="951"/>
    </location>
</feature>
<feature type="coiled-coil region" evidence="7">
    <location>
        <begin position="492"/>
        <end position="572"/>
    </location>
</feature>
<evidence type="ECO:0000256" key="3">
    <source>
        <dbReference type="ARBA" id="ARBA00022737"/>
    </source>
</evidence>
<feature type="repeat" description="TPR" evidence="6">
    <location>
        <begin position="293"/>
        <end position="326"/>
    </location>
</feature>
<dbReference type="GO" id="GO:0000064">
    <property type="term" value="F:L-ornithine transmembrane transporter activity"/>
    <property type="evidence" value="ECO:0007669"/>
    <property type="project" value="TreeGrafter"/>
</dbReference>
<evidence type="ECO:0000313" key="11">
    <source>
        <dbReference type="Proteomes" id="UP000689195"/>
    </source>
</evidence>
<dbReference type="OrthoDB" id="1658288at2759"/>
<name>A0A8S1UF48_9CILI</name>
<evidence type="ECO:0008006" key="12">
    <source>
        <dbReference type="Google" id="ProtNLM"/>
    </source>
</evidence>
<dbReference type="FunFam" id="1.50.40.10:FF:000278">
    <property type="entry name" value="Uncharacterized protein"/>
    <property type="match status" value="1"/>
</dbReference>
<evidence type="ECO:0000256" key="2">
    <source>
        <dbReference type="ARBA" id="ARBA00022448"/>
    </source>
</evidence>
<evidence type="ECO:0000256" key="6">
    <source>
        <dbReference type="PROSITE-ProRule" id="PRU00339"/>
    </source>
</evidence>
<feature type="compositionally biased region" description="Basic and acidic residues" evidence="8">
    <location>
        <begin position="866"/>
        <end position="884"/>
    </location>
</feature>
<dbReference type="Pfam" id="PF14559">
    <property type="entry name" value="TPR_19"/>
    <property type="match status" value="1"/>
</dbReference>
<evidence type="ECO:0000256" key="5">
    <source>
        <dbReference type="PROSITE-ProRule" id="PRU00282"/>
    </source>
</evidence>
<evidence type="ECO:0000256" key="9">
    <source>
        <dbReference type="SAM" id="Phobius"/>
    </source>
</evidence>